<organism evidence="1 2">
    <name type="scientific">Bosea vaviloviae</name>
    <dbReference type="NCBI Taxonomy" id="1526658"/>
    <lineage>
        <taxon>Bacteria</taxon>
        <taxon>Pseudomonadati</taxon>
        <taxon>Pseudomonadota</taxon>
        <taxon>Alphaproteobacteria</taxon>
        <taxon>Hyphomicrobiales</taxon>
        <taxon>Boseaceae</taxon>
        <taxon>Bosea</taxon>
    </lineage>
</organism>
<dbReference type="EMBL" id="CP017147">
    <property type="protein sequence ID" value="AOO81934.1"/>
    <property type="molecule type" value="Genomic_DNA"/>
</dbReference>
<accession>A0A1D7U3J2</accession>
<dbReference type="STRING" id="1526658.BHK69_17070"/>
<name>A0A1D7U3J2_9HYPH</name>
<evidence type="ECO:0000313" key="2">
    <source>
        <dbReference type="Proteomes" id="UP000094969"/>
    </source>
</evidence>
<reference evidence="1 2" key="1">
    <citation type="journal article" date="2015" name="Antonie Van Leeuwenhoek">
        <title>Bosea vaviloviae sp. nov., a new species of slow-growing rhizobia isolated from nodules of the relict species Vavilovia formosa (Stev.) Fed.</title>
        <authorList>
            <person name="Safronova V.I."/>
            <person name="Kuznetsova I.G."/>
            <person name="Sazanova A.L."/>
            <person name="Kimeklis A.K."/>
            <person name="Belimov A.A."/>
            <person name="Andronov E.E."/>
            <person name="Pinaev A.G."/>
            <person name="Chizhevskaya E.P."/>
            <person name="Pukhaev A.R."/>
            <person name="Popov K.P."/>
            <person name="Willems A."/>
            <person name="Tikhonovich I.A."/>
        </authorList>
    </citation>
    <scope>NUCLEOTIDE SEQUENCE [LARGE SCALE GENOMIC DNA]</scope>
    <source>
        <strain evidence="1 2">Vaf18</strain>
    </source>
</reference>
<protein>
    <submittedName>
        <fullName evidence="1">Uncharacterized protein</fullName>
    </submittedName>
</protein>
<dbReference type="OrthoDB" id="8125412at2"/>
<dbReference type="InterPro" id="IPR035959">
    <property type="entry name" value="RutC-like_sf"/>
</dbReference>
<dbReference type="Proteomes" id="UP000094969">
    <property type="component" value="Chromosome"/>
</dbReference>
<keyword evidence="2" id="KW-1185">Reference proteome</keyword>
<dbReference type="Gene3D" id="3.30.1330.40">
    <property type="entry name" value="RutC-like"/>
    <property type="match status" value="1"/>
</dbReference>
<dbReference type="AlphaFoldDB" id="A0A1D7U3J2"/>
<dbReference type="KEGG" id="bvv:BHK69_17070"/>
<proteinExistence type="predicted"/>
<gene>
    <name evidence="1" type="ORF">BHK69_17070</name>
</gene>
<evidence type="ECO:0000313" key="1">
    <source>
        <dbReference type="EMBL" id="AOO81934.1"/>
    </source>
</evidence>
<dbReference type="RefSeq" id="WP_069691144.1">
    <property type="nucleotide sequence ID" value="NZ_CP017147.1"/>
</dbReference>
<sequence>MADSPQITTRSDGLLANSAGNYAILPSGVAYCSGILPDQGYEVVRAELQNWVPLEQAYDFIASHLKSVGRPVQAFGGIELRVPEPLTFDNWSSFNVPYLAKLHEWGLLFGDYSCVCRSNIALDLHPPGATAMCAFSYTVPTTAKAATFLLSGQADIGADGKIIAEGDTSPAAMQRRTRFTIDTVGATLAKLGHSWSETTRIALFHAHEIPELWGAALLGALGEPIRRGVLVYRARPPIAGGEVELEARAIRQELSLPNR</sequence>
<dbReference type="SUPFAM" id="SSF55298">
    <property type="entry name" value="YjgF-like"/>
    <property type="match status" value="1"/>
</dbReference>